<name>A0A7W7XBA8_9ACTN</name>
<dbReference type="Proteomes" id="UP000582643">
    <property type="component" value="Unassembled WGS sequence"/>
</dbReference>
<comment type="caution">
    <text evidence="3">The sequence shown here is derived from an EMBL/GenBank/DDBJ whole genome shotgun (WGS) entry which is preliminary data.</text>
</comment>
<feature type="transmembrane region" description="Helical" evidence="1">
    <location>
        <begin position="75"/>
        <end position="97"/>
    </location>
</feature>
<feature type="transmembrane region" description="Helical" evidence="1">
    <location>
        <begin position="271"/>
        <end position="289"/>
    </location>
</feature>
<reference evidence="3 4" key="1">
    <citation type="submission" date="2020-08" db="EMBL/GenBank/DDBJ databases">
        <title>Genomic Encyclopedia of Type Strains, Phase III (KMG-III): the genomes of soil and plant-associated and newly described type strains.</title>
        <authorList>
            <person name="Whitman W."/>
        </authorList>
    </citation>
    <scope>NUCLEOTIDE SEQUENCE [LARGE SCALE GENOMIC DNA]</scope>
    <source>
        <strain evidence="3 4">SFB5A</strain>
    </source>
</reference>
<evidence type="ECO:0000313" key="4">
    <source>
        <dbReference type="Proteomes" id="UP000582643"/>
    </source>
</evidence>
<keyword evidence="1" id="KW-1133">Transmembrane helix</keyword>
<dbReference type="PANTHER" id="PTHR23028">
    <property type="entry name" value="ACETYLTRANSFERASE"/>
    <property type="match status" value="1"/>
</dbReference>
<evidence type="ECO:0000256" key="1">
    <source>
        <dbReference type="SAM" id="Phobius"/>
    </source>
</evidence>
<dbReference type="PANTHER" id="PTHR23028:SF53">
    <property type="entry name" value="ACYL_TRANSF_3 DOMAIN-CONTAINING PROTEIN"/>
    <property type="match status" value="1"/>
</dbReference>
<dbReference type="EMBL" id="JACHJY010000004">
    <property type="protein sequence ID" value="MBB4982369.1"/>
    <property type="molecule type" value="Genomic_DNA"/>
</dbReference>
<feature type="transmembrane region" description="Helical" evidence="1">
    <location>
        <begin position="335"/>
        <end position="356"/>
    </location>
</feature>
<dbReference type="GO" id="GO:0016747">
    <property type="term" value="F:acyltransferase activity, transferring groups other than amino-acyl groups"/>
    <property type="evidence" value="ECO:0007669"/>
    <property type="project" value="InterPro"/>
</dbReference>
<dbReference type="GO" id="GO:0016020">
    <property type="term" value="C:membrane"/>
    <property type="evidence" value="ECO:0007669"/>
    <property type="project" value="TreeGrafter"/>
</dbReference>
<evidence type="ECO:0000313" key="3">
    <source>
        <dbReference type="EMBL" id="MBB4982369.1"/>
    </source>
</evidence>
<protein>
    <submittedName>
        <fullName evidence="3">Peptidoglycan/LPS O-acetylase OafA/YrhL</fullName>
    </submittedName>
</protein>
<keyword evidence="4" id="KW-1185">Reference proteome</keyword>
<dbReference type="AlphaFoldDB" id="A0A7W7XBA8"/>
<dbReference type="InterPro" id="IPR002656">
    <property type="entry name" value="Acyl_transf_3_dom"/>
</dbReference>
<feature type="transmembrane region" description="Helical" evidence="1">
    <location>
        <begin position="160"/>
        <end position="181"/>
    </location>
</feature>
<feature type="transmembrane region" description="Helical" evidence="1">
    <location>
        <begin position="238"/>
        <end position="256"/>
    </location>
</feature>
<proteinExistence type="predicted"/>
<feature type="transmembrane region" description="Helical" evidence="1">
    <location>
        <begin position="109"/>
        <end position="130"/>
    </location>
</feature>
<organism evidence="3 4">
    <name type="scientific">Streptomyces nymphaeiformis</name>
    <dbReference type="NCBI Taxonomy" id="2663842"/>
    <lineage>
        <taxon>Bacteria</taxon>
        <taxon>Bacillati</taxon>
        <taxon>Actinomycetota</taxon>
        <taxon>Actinomycetes</taxon>
        <taxon>Kitasatosporales</taxon>
        <taxon>Streptomycetaceae</taxon>
        <taxon>Streptomyces</taxon>
    </lineage>
</organism>
<feature type="transmembrane region" description="Helical" evidence="1">
    <location>
        <begin position="188"/>
        <end position="206"/>
    </location>
</feature>
<gene>
    <name evidence="3" type="ORF">GGE06_003279</name>
</gene>
<dbReference type="Pfam" id="PF01757">
    <property type="entry name" value="Acyl_transf_3"/>
    <property type="match status" value="1"/>
</dbReference>
<keyword evidence="1" id="KW-0472">Membrane</keyword>
<feature type="transmembrane region" description="Helical" evidence="1">
    <location>
        <begin position="212"/>
        <end position="231"/>
    </location>
</feature>
<accession>A0A7W7XBA8</accession>
<dbReference type="RefSeq" id="WP_147321083.1">
    <property type="nucleotide sequence ID" value="NZ_JACHJY010000004.1"/>
</dbReference>
<sequence>MLNQLQPVRLRTRLKRLEARDVPGPGTKRPARLHALDGTRLVAALMVVAYHYTARGGGWPTPVREMFPGTFRLSAYGYLGVQLFFLISGFVICMSAWNRPVKAFFVSRVVRLYPAYWFAVIATTITVAVVPGGRRHLPWNDVLTNMTMLQQAFWVPHVDAVYWTLFTELRFYLLFVLVAWWGLTYKRVLLFCCVWGAATLVVAKAPPGPLRMLLIPEYSWFFIAGMAFYLMYRFRPNLMLFGIVGICFCASLAPTIDEFKHLTPFLGRRAAWPVIVVLAAFFGMMALIATGRLSRVQWRWLPVLGALTYPLYLLHQVIGWELIGYFAPRELVSPWGLVGVLVLGMLVLSYLVNKLVEKPLGDYLKRGLAQL</sequence>
<keyword evidence="1" id="KW-0812">Transmembrane</keyword>
<feature type="domain" description="Acyltransferase 3" evidence="2">
    <location>
        <begin position="34"/>
        <end position="352"/>
    </location>
</feature>
<dbReference type="GO" id="GO:0009103">
    <property type="term" value="P:lipopolysaccharide biosynthetic process"/>
    <property type="evidence" value="ECO:0007669"/>
    <property type="project" value="TreeGrafter"/>
</dbReference>
<evidence type="ECO:0000259" key="2">
    <source>
        <dbReference type="Pfam" id="PF01757"/>
    </source>
</evidence>
<dbReference type="InterPro" id="IPR050879">
    <property type="entry name" value="Acyltransferase_3"/>
</dbReference>
<feature type="transmembrane region" description="Helical" evidence="1">
    <location>
        <begin position="301"/>
        <end position="323"/>
    </location>
</feature>